<name>A0ABW1I3H1_9PSEU</name>
<proteinExistence type="predicted"/>
<protein>
    <submittedName>
        <fullName evidence="2">Uncharacterized protein</fullName>
    </submittedName>
</protein>
<comment type="caution">
    <text evidence="2">The sequence shown here is derived from an EMBL/GenBank/DDBJ whole genome shotgun (WGS) entry which is preliminary data.</text>
</comment>
<reference evidence="3" key="1">
    <citation type="journal article" date="2019" name="Int. J. Syst. Evol. Microbiol.">
        <title>The Global Catalogue of Microorganisms (GCM) 10K type strain sequencing project: providing services to taxonomists for standard genome sequencing and annotation.</title>
        <authorList>
            <consortium name="The Broad Institute Genomics Platform"/>
            <consortium name="The Broad Institute Genome Sequencing Center for Infectious Disease"/>
            <person name="Wu L."/>
            <person name="Ma J."/>
        </authorList>
    </citation>
    <scope>NUCLEOTIDE SEQUENCE [LARGE SCALE GENOMIC DNA]</scope>
    <source>
        <strain evidence="3">CGMCC 4.7397</strain>
    </source>
</reference>
<evidence type="ECO:0000256" key="1">
    <source>
        <dbReference type="SAM" id="MobiDB-lite"/>
    </source>
</evidence>
<feature type="region of interest" description="Disordered" evidence="1">
    <location>
        <begin position="48"/>
        <end position="87"/>
    </location>
</feature>
<dbReference type="RefSeq" id="WP_379564799.1">
    <property type="nucleotide sequence ID" value="NZ_JBHSQK010000010.1"/>
</dbReference>
<evidence type="ECO:0000313" key="2">
    <source>
        <dbReference type="EMBL" id="MFC5947735.1"/>
    </source>
</evidence>
<evidence type="ECO:0000313" key="3">
    <source>
        <dbReference type="Proteomes" id="UP001596119"/>
    </source>
</evidence>
<feature type="compositionally biased region" description="Acidic residues" evidence="1">
    <location>
        <begin position="14"/>
        <end position="26"/>
    </location>
</feature>
<feature type="region of interest" description="Disordered" evidence="1">
    <location>
        <begin position="1"/>
        <end position="28"/>
    </location>
</feature>
<organism evidence="2 3">
    <name type="scientific">Pseudonocardia lutea</name>
    <dbReference type="NCBI Taxonomy" id="2172015"/>
    <lineage>
        <taxon>Bacteria</taxon>
        <taxon>Bacillati</taxon>
        <taxon>Actinomycetota</taxon>
        <taxon>Actinomycetes</taxon>
        <taxon>Pseudonocardiales</taxon>
        <taxon>Pseudonocardiaceae</taxon>
        <taxon>Pseudonocardia</taxon>
    </lineage>
</organism>
<keyword evidence="3" id="KW-1185">Reference proteome</keyword>
<accession>A0ABW1I3H1</accession>
<gene>
    <name evidence="2" type="ORF">ACFQH9_05550</name>
</gene>
<dbReference type="Proteomes" id="UP001596119">
    <property type="component" value="Unassembled WGS sequence"/>
</dbReference>
<dbReference type="EMBL" id="JBHSQK010000010">
    <property type="protein sequence ID" value="MFC5947735.1"/>
    <property type="molecule type" value="Genomic_DNA"/>
</dbReference>
<sequence length="87" mass="9251">MICVPGHNVPGDEVPGDEVPGDEVPGDDVMLHYQPPAFRDALYARQAPGLAPASGSHRLERERMTGDGQLGERGADPTLLRAHAGVR</sequence>